<dbReference type="Pfam" id="PF23598">
    <property type="entry name" value="LRR_14"/>
    <property type="match status" value="1"/>
</dbReference>
<dbReference type="InterPro" id="IPR051848">
    <property type="entry name" value="PGIP"/>
</dbReference>
<feature type="chain" id="PRO_5043890056" description="Leucine-rich repeat-containing N-terminal plant-type domain-containing protein" evidence="7">
    <location>
        <begin position="21"/>
        <end position="228"/>
    </location>
</feature>
<accession>A0AAW2TUM1</accession>
<comment type="subcellular location">
    <subcellularLocation>
        <location evidence="1">Cell membrane</location>
    </subcellularLocation>
</comment>
<dbReference type="SUPFAM" id="SSF52058">
    <property type="entry name" value="L domain-like"/>
    <property type="match status" value="1"/>
</dbReference>
<feature type="domain" description="Leucine-rich repeat-containing N-terminal plant-type" evidence="8">
    <location>
        <begin position="29"/>
        <end position="68"/>
    </location>
</feature>
<dbReference type="PANTHER" id="PTHR48059">
    <property type="entry name" value="POLYGALACTURONASE INHIBITOR 1"/>
    <property type="match status" value="1"/>
</dbReference>
<feature type="domain" description="Disease resistance R13L4/SHOC-2-like LRR" evidence="9">
    <location>
        <begin position="104"/>
        <end position="212"/>
    </location>
</feature>
<evidence type="ECO:0000256" key="7">
    <source>
        <dbReference type="SAM" id="SignalP"/>
    </source>
</evidence>
<dbReference type="InterPro" id="IPR032675">
    <property type="entry name" value="LRR_dom_sf"/>
</dbReference>
<evidence type="ECO:0000256" key="3">
    <source>
        <dbReference type="ARBA" id="ARBA00022614"/>
    </source>
</evidence>
<gene>
    <name evidence="10" type="ORF">Sradi_1799500</name>
</gene>
<name>A0AAW2TUM1_SESRA</name>
<evidence type="ECO:0000313" key="10">
    <source>
        <dbReference type="EMBL" id="KAL0408651.1"/>
    </source>
</evidence>
<dbReference type="Gene3D" id="3.80.10.10">
    <property type="entry name" value="Ribonuclease Inhibitor"/>
    <property type="match status" value="1"/>
</dbReference>
<evidence type="ECO:0000256" key="5">
    <source>
        <dbReference type="ARBA" id="ARBA00022737"/>
    </source>
</evidence>
<dbReference type="InterPro" id="IPR055414">
    <property type="entry name" value="LRR_R13L4/SHOC2-like"/>
</dbReference>
<keyword evidence="4 7" id="KW-0732">Signal</keyword>
<keyword evidence="5" id="KW-0677">Repeat</keyword>
<evidence type="ECO:0000259" key="9">
    <source>
        <dbReference type="Pfam" id="PF23598"/>
    </source>
</evidence>
<organism evidence="10">
    <name type="scientific">Sesamum radiatum</name>
    <name type="common">Black benniseed</name>
    <dbReference type="NCBI Taxonomy" id="300843"/>
    <lineage>
        <taxon>Eukaryota</taxon>
        <taxon>Viridiplantae</taxon>
        <taxon>Streptophyta</taxon>
        <taxon>Embryophyta</taxon>
        <taxon>Tracheophyta</taxon>
        <taxon>Spermatophyta</taxon>
        <taxon>Magnoliopsida</taxon>
        <taxon>eudicotyledons</taxon>
        <taxon>Gunneridae</taxon>
        <taxon>Pentapetalae</taxon>
        <taxon>asterids</taxon>
        <taxon>lamiids</taxon>
        <taxon>Lamiales</taxon>
        <taxon>Pedaliaceae</taxon>
        <taxon>Sesamum</taxon>
    </lineage>
</organism>
<dbReference type="EMBL" id="JACGWJ010000007">
    <property type="protein sequence ID" value="KAL0408651.1"/>
    <property type="molecule type" value="Genomic_DNA"/>
</dbReference>
<evidence type="ECO:0000256" key="1">
    <source>
        <dbReference type="ARBA" id="ARBA00004236"/>
    </source>
</evidence>
<keyword evidence="3" id="KW-0433">Leucine-rich repeat</keyword>
<dbReference type="InterPro" id="IPR013210">
    <property type="entry name" value="LRR_N_plant-typ"/>
</dbReference>
<keyword evidence="2" id="KW-1003">Cell membrane</keyword>
<dbReference type="FunFam" id="3.80.10.10:FF:000299">
    <property type="entry name" value="Piriformospora indica-insensitive protein 2"/>
    <property type="match status" value="1"/>
</dbReference>
<dbReference type="GO" id="GO:0005886">
    <property type="term" value="C:plasma membrane"/>
    <property type="evidence" value="ECO:0007669"/>
    <property type="project" value="UniProtKB-SubCell"/>
</dbReference>
<evidence type="ECO:0000259" key="8">
    <source>
        <dbReference type="Pfam" id="PF08263"/>
    </source>
</evidence>
<keyword evidence="6" id="KW-0472">Membrane</keyword>
<dbReference type="AlphaFoldDB" id="A0AAW2TUM1"/>
<reference evidence="10" key="2">
    <citation type="journal article" date="2024" name="Plant">
        <title>Genomic evolution and insights into agronomic trait innovations of Sesamum species.</title>
        <authorList>
            <person name="Miao H."/>
            <person name="Wang L."/>
            <person name="Qu L."/>
            <person name="Liu H."/>
            <person name="Sun Y."/>
            <person name="Le M."/>
            <person name="Wang Q."/>
            <person name="Wei S."/>
            <person name="Zheng Y."/>
            <person name="Lin W."/>
            <person name="Duan Y."/>
            <person name="Cao H."/>
            <person name="Xiong S."/>
            <person name="Wang X."/>
            <person name="Wei L."/>
            <person name="Li C."/>
            <person name="Ma Q."/>
            <person name="Ju M."/>
            <person name="Zhao R."/>
            <person name="Li G."/>
            <person name="Mu C."/>
            <person name="Tian Q."/>
            <person name="Mei H."/>
            <person name="Zhang T."/>
            <person name="Gao T."/>
            <person name="Zhang H."/>
        </authorList>
    </citation>
    <scope>NUCLEOTIDE SEQUENCE</scope>
    <source>
        <strain evidence="10">G02</strain>
    </source>
</reference>
<dbReference type="PANTHER" id="PTHR48059:SF30">
    <property type="entry name" value="OS06G0587000 PROTEIN"/>
    <property type="match status" value="1"/>
</dbReference>
<evidence type="ECO:0000256" key="2">
    <source>
        <dbReference type="ARBA" id="ARBA00022475"/>
    </source>
</evidence>
<evidence type="ECO:0000256" key="6">
    <source>
        <dbReference type="ARBA" id="ARBA00023136"/>
    </source>
</evidence>
<proteinExistence type="predicted"/>
<reference evidence="10" key="1">
    <citation type="submission" date="2020-06" db="EMBL/GenBank/DDBJ databases">
        <authorList>
            <person name="Li T."/>
            <person name="Hu X."/>
            <person name="Zhang T."/>
            <person name="Song X."/>
            <person name="Zhang H."/>
            <person name="Dai N."/>
            <person name="Sheng W."/>
            <person name="Hou X."/>
            <person name="Wei L."/>
        </authorList>
    </citation>
    <scope>NUCLEOTIDE SEQUENCE</scope>
    <source>
        <strain evidence="10">G02</strain>
        <tissue evidence="10">Leaf</tissue>
    </source>
</reference>
<evidence type="ECO:0008006" key="11">
    <source>
        <dbReference type="Google" id="ProtNLM"/>
    </source>
</evidence>
<evidence type="ECO:0000256" key="4">
    <source>
        <dbReference type="ARBA" id="ARBA00022729"/>
    </source>
</evidence>
<protein>
    <recommendedName>
        <fullName evidence="11">Leucine-rich repeat-containing N-terminal plant-type domain-containing protein</fullName>
    </recommendedName>
</protein>
<comment type="caution">
    <text evidence="10">The sequence shown here is derived from an EMBL/GenBank/DDBJ whole genome shotgun (WGS) entry which is preliminary data.</text>
</comment>
<dbReference type="Pfam" id="PF08263">
    <property type="entry name" value="LRRNT_2"/>
    <property type="match status" value="1"/>
</dbReference>
<sequence>MGSEILWFVAVLALITAGESKKSVGGTCHPNDLKGLRSFKAGIHSDDSGRIDKWIGNSCCEWDGISCSNITGRVTQINLPGFITTDDAPLQAYMYGSISPSITLLSNLEVVDLSGLVGLTGKIPPLIGFHLPGLRKLSLWGNHIEGPLPESIGKLSKLEELCLNENSLSGSLPANLGNLKGLRRLDLHSNRVSGAIPESIANLTSLASLSLQNNLLTGDLWRLVICRG</sequence>
<feature type="signal peptide" evidence="7">
    <location>
        <begin position="1"/>
        <end position="20"/>
    </location>
</feature>